<dbReference type="GeneID" id="303675624"/>
<sequence length="223" mass="26355">MKKICLLAVLFIQCNLFCQVGFVTEINPKLKHIHAEVGSNVGVQNTEVFNYDLNLFLTDMLEKSKSEIKSLSDFDFEIFTYYNGFQDKKMIKYLDDFCKKKGVKKLIIFYRNHFFPPYSPYKNLLNLKFDFGILTQVRKKKTIYYMNRAQMAYYNSETKKLSLTYPKVKNESLHYEFVKIQSKEEVVDENHQLINSLSLQKDFINAYEAKIKSSFNNALENLK</sequence>
<dbReference type="AlphaFoldDB" id="A0A381JQR8"/>
<accession>A0A381JQR8</accession>
<keyword evidence="1" id="KW-0732">Signal</keyword>
<organism evidence="3 5">
    <name type="scientific">Chryseobacterium indoltheticum</name>
    <dbReference type="NCBI Taxonomy" id="254"/>
    <lineage>
        <taxon>Bacteria</taxon>
        <taxon>Pseudomonadati</taxon>
        <taxon>Bacteroidota</taxon>
        <taxon>Flavobacteriia</taxon>
        <taxon>Flavobacteriales</taxon>
        <taxon>Weeksellaceae</taxon>
        <taxon>Chryseobacterium group</taxon>
        <taxon>Chryseobacterium</taxon>
    </lineage>
</organism>
<evidence type="ECO:0000313" key="3">
    <source>
        <dbReference type="EMBL" id="SUY53677.1"/>
    </source>
</evidence>
<name>A0A381JQR8_9FLAO</name>
<evidence type="ECO:0008006" key="6">
    <source>
        <dbReference type="Google" id="ProtNLM"/>
    </source>
</evidence>
<evidence type="ECO:0000313" key="5">
    <source>
        <dbReference type="Proteomes" id="UP000255231"/>
    </source>
</evidence>
<feature type="signal peptide" evidence="1">
    <location>
        <begin position="1"/>
        <end position="18"/>
    </location>
</feature>
<gene>
    <name evidence="3" type="ORF">NCTC13560_03613</name>
    <name evidence="2" type="ORF">SAMN05421682_1205</name>
</gene>
<keyword evidence="4" id="KW-1185">Reference proteome</keyword>
<reference evidence="3 5" key="2">
    <citation type="submission" date="2018-06" db="EMBL/GenBank/DDBJ databases">
        <authorList>
            <consortium name="Pathogen Informatics"/>
            <person name="Doyle S."/>
        </authorList>
    </citation>
    <scope>NUCLEOTIDE SEQUENCE [LARGE SCALE GENOMIC DNA]</scope>
    <source>
        <strain evidence="3 5">NCTC13560</strain>
    </source>
</reference>
<evidence type="ECO:0000313" key="4">
    <source>
        <dbReference type="Proteomes" id="UP000185725"/>
    </source>
</evidence>
<evidence type="ECO:0000256" key="1">
    <source>
        <dbReference type="SAM" id="SignalP"/>
    </source>
</evidence>
<feature type="chain" id="PRO_5016988266" description="DUF4105 domain-containing protein" evidence="1">
    <location>
        <begin position="19"/>
        <end position="223"/>
    </location>
</feature>
<dbReference type="OrthoDB" id="1274817at2"/>
<proteinExistence type="predicted"/>
<evidence type="ECO:0000313" key="2">
    <source>
        <dbReference type="EMBL" id="SIR36084.1"/>
    </source>
</evidence>
<reference evidence="2 4" key="1">
    <citation type="submission" date="2017-01" db="EMBL/GenBank/DDBJ databases">
        <authorList>
            <person name="Varghese N."/>
            <person name="Submissions S."/>
        </authorList>
    </citation>
    <scope>NUCLEOTIDE SEQUENCE [LARGE SCALE GENOMIC DNA]</scope>
    <source>
        <strain evidence="2 4">ATCC 27950</strain>
    </source>
</reference>
<protein>
    <recommendedName>
        <fullName evidence="6">DUF4105 domain-containing protein</fullName>
    </recommendedName>
</protein>
<dbReference type="RefSeq" id="WP_123890152.1">
    <property type="nucleotide sequence ID" value="NZ_CP033929.1"/>
</dbReference>
<dbReference type="EMBL" id="UFVS01000002">
    <property type="protein sequence ID" value="SUY53677.1"/>
    <property type="molecule type" value="Genomic_DNA"/>
</dbReference>
<dbReference type="Proteomes" id="UP000185725">
    <property type="component" value="Unassembled WGS sequence"/>
</dbReference>
<dbReference type="Proteomes" id="UP000255231">
    <property type="component" value="Unassembled WGS sequence"/>
</dbReference>
<dbReference type="EMBL" id="FTMF01000020">
    <property type="protein sequence ID" value="SIR36084.1"/>
    <property type="molecule type" value="Genomic_DNA"/>
</dbReference>